<keyword evidence="1" id="KW-0449">Lipoprotein</keyword>
<dbReference type="AlphaFoldDB" id="F3FYD0"/>
<accession>F3FYD0</accession>
<evidence type="ECO:0000313" key="1">
    <source>
        <dbReference type="EMBL" id="EGH35222.1"/>
    </source>
</evidence>
<gene>
    <name evidence="1" type="ORF">PSYJA_41982</name>
</gene>
<comment type="caution">
    <text evidence="1">The sequence shown here is derived from an EMBL/GenBank/DDBJ whole genome shotgun (WGS) entry which is preliminary data.</text>
</comment>
<evidence type="ECO:0000313" key="2">
    <source>
        <dbReference type="Proteomes" id="UP000004471"/>
    </source>
</evidence>
<proteinExistence type="predicted"/>
<dbReference type="HOGENOM" id="CLU_214093_0_0_6"/>
<reference evidence="1 2" key="1">
    <citation type="journal article" date="2011" name="PLoS Pathog.">
        <title>Dynamic evolution of pathogenicity revealed by sequencing and comparative genomics of 19 Pseudomonas syringae isolates.</title>
        <authorList>
            <person name="Baltrus D.A."/>
            <person name="Nishimura M.T."/>
            <person name="Romanchuk A."/>
            <person name="Chang J.H."/>
            <person name="Mukhtar M.S."/>
            <person name="Cherkis K."/>
            <person name="Roach J."/>
            <person name="Grant S.R."/>
            <person name="Jones C.D."/>
            <person name="Dangl J.L."/>
        </authorList>
    </citation>
    <scope>NUCLEOTIDE SEQUENCE [LARGE SCALE GENOMIC DNA]</scope>
    <source>
        <strain evidence="2">M301072PT</strain>
    </source>
</reference>
<protein>
    <submittedName>
        <fullName evidence="1">Putative lipoprotein</fullName>
    </submittedName>
</protein>
<dbReference type="EMBL" id="AEAH01003374">
    <property type="protein sequence ID" value="EGH35222.1"/>
    <property type="molecule type" value="Genomic_DNA"/>
</dbReference>
<dbReference type="Proteomes" id="UP000004471">
    <property type="component" value="Unassembled WGS sequence"/>
</dbReference>
<feature type="non-terminal residue" evidence="1">
    <location>
        <position position="1"/>
    </location>
</feature>
<organism evidence="1 2">
    <name type="scientific">Pseudomonas syringae pv. japonica str. M301072</name>
    <dbReference type="NCBI Taxonomy" id="629262"/>
    <lineage>
        <taxon>Bacteria</taxon>
        <taxon>Pseudomonadati</taxon>
        <taxon>Pseudomonadota</taxon>
        <taxon>Gammaproteobacteria</taxon>
        <taxon>Pseudomonadales</taxon>
        <taxon>Pseudomonadaceae</taxon>
        <taxon>Pseudomonas</taxon>
        <taxon>Pseudomonas syringae</taxon>
    </lineage>
</organism>
<name>F3FYD0_PSESX</name>
<feature type="non-terminal residue" evidence="1">
    <location>
        <position position="52"/>
    </location>
</feature>
<sequence>RYIAAGVSADSETRLRVRIEPGVQRNTSEVYVVSVERPAGSTADVAFPTRTT</sequence>